<feature type="repeat" description="NHL" evidence="5">
    <location>
        <begin position="949"/>
        <end position="979"/>
    </location>
</feature>
<dbReference type="Pfam" id="PF01436">
    <property type="entry name" value="NHL"/>
    <property type="match status" value="1"/>
</dbReference>
<evidence type="ECO:0000256" key="3">
    <source>
        <dbReference type="ARBA" id="ARBA00022729"/>
    </source>
</evidence>
<dbReference type="PROSITE" id="PS51125">
    <property type="entry name" value="NHL"/>
    <property type="match status" value="1"/>
</dbReference>
<comment type="subcellular location">
    <subcellularLocation>
        <location evidence="1">Secreted</location>
    </subcellularLocation>
</comment>
<protein>
    <recommendedName>
        <fullName evidence="8">Ig-like domain-containing protein</fullName>
    </recommendedName>
</protein>
<gene>
    <name evidence="9" type="ORF">AW736_17120</name>
</gene>
<evidence type="ECO:0000259" key="8">
    <source>
        <dbReference type="PROSITE" id="PS50835"/>
    </source>
</evidence>
<organism evidence="9 10">
    <name type="scientific">Termitidicoccus mucosus</name>
    <dbReference type="NCBI Taxonomy" id="1184151"/>
    <lineage>
        <taxon>Bacteria</taxon>
        <taxon>Pseudomonadati</taxon>
        <taxon>Verrucomicrobiota</taxon>
        <taxon>Opitutia</taxon>
        <taxon>Opitutales</taxon>
        <taxon>Opitutaceae</taxon>
        <taxon>Termitidicoccus</taxon>
    </lineage>
</organism>
<sequence>MITLKKFILSQLASVGLIVALTGHAAPLNVTVTSTPEGVTPAVLGYNLGHFMSGSNTADWWRYSNVKAARVFRQPNTVEVIHNGDDGVAGLASFVARRAALRANTSDPAQSLDNSYIDWPFFINRHNTMLVSGSNRFIATPTFSELRRQGVELLLQMTASLTVFTIENDDDWAGKWLLWRFYYTQAFIFGREYDVRRYSMFNEPNHANAGGITYEQWHQRLKLASDAIQCALADVNSRYGKSLVPEVFATNTAYANTTSLNEWGKPTVEKRHERFDGTSDPAWRNFHFYNYQSYNTSPTVLENYFRQVKEAITPLVGDEEPYGIGLTEINTSTSANFDAVDYSSDDPLHYAALGGDLVALTRAGAAQLYLFKFGQTARTDEGSRYPVTKNGTHYVNNDTTSGSVNPYGGASQTAEVYRLFNKAARGARPRLACAGDTPPSSLYLLVTRDDAAGFVYIFAANTGASELPLNLDVSALGLPVGNLFTVEEVSDRSRGGVVARAEVTGGAGGGIGAITLRPQSVALVSISTRPQAVMAEAGSRTLTVNPVADAQLADGAGRETPAGGGASMIVRSDGLTADGRRVALIKFPVPAIAADDFQAVLLDLYTATTDGGAFAQAHVYGLDDDGWDEHAVTWSTLASALRQNVPAGNKIANNVVANQGSMTSILGQLVATSASAAETMVDVTDFVRRQDDGFASFLIVQDHRWDETLDIAHTPGDTQPGGIGIVTREGANGAVHGPRLLIAASAEPSGPTLIAQPSGAAVEEGEAVTLAVTPENDAGVTYQWRKDGVAIAGATFSTLSLAGVLSDAGIYDVVVTNNQGSVVSNEALVVIRPSADGSPFAQPAAVAIDRGGNLYVADAGRHVIYGITPDNYVSVFAGQPDSPGAQNAVGGAARFRNPGALAVRDGSLYVADTGNATIRALSRDATVSAFAGGIGVHAHADGQAAAARFDHPEGIASDADGNLYVADTGNHVIRKITPARVVTTIAGKPRTAGALDATGTQALFRSPAGIAASGSGAELVLYVADTGNHTLRKITAATGEVTTLGGAPEQPGCADGTAAAARFREPRGLLVDGAGDIYLADTGNSLIRLVTQTGTVTTIAGLPGADSVPGLAGYKDGTGEGAWFAHPGAIALAENGKLYVADTGNFAVRVIDENNNVTTLPVQEGTPPPSENGNSGSQGGGGGAPTPWMLAVLAVLMLCRVPRR</sequence>
<dbReference type="InterPro" id="IPR013783">
    <property type="entry name" value="Ig-like_fold"/>
</dbReference>
<comment type="caution">
    <text evidence="9">The sequence shown here is derived from an EMBL/GenBank/DDBJ whole genome shotgun (WGS) entry which is preliminary data.</text>
</comment>
<keyword evidence="4" id="KW-0677">Repeat</keyword>
<proteinExistence type="predicted"/>
<dbReference type="Gene3D" id="2.60.40.10">
    <property type="entry name" value="Immunoglobulins"/>
    <property type="match status" value="1"/>
</dbReference>
<evidence type="ECO:0000313" key="10">
    <source>
        <dbReference type="Proteomes" id="UP000078486"/>
    </source>
</evidence>
<dbReference type="InterPro" id="IPR036179">
    <property type="entry name" value="Ig-like_dom_sf"/>
</dbReference>
<dbReference type="PANTHER" id="PTHR13833:SF71">
    <property type="entry name" value="NHL DOMAIN-CONTAINING PROTEIN"/>
    <property type="match status" value="1"/>
</dbReference>
<feature type="region of interest" description="Disordered" evidence="6">
    <location>
        <begin position="384"/>
        <end position="406"/>
    </location>
</feature>
<keyword evidence="3 7" id="KW-0732">Signal</keyword>
<evidence type="ECO:0000256" key="1">
    <source>
        <dbReference type="ARBA" id="ARBA00004613"/>
    </source>
</evidence>
<feature type="signal peptide" evidence="7">
    <location>
        <begin position="1"/>
        <end position="25"/>
    </location>
</feature>
<keyword evidence="2" id="KW-0964">Secreted</keyword>
<accession>A0A178IEX5</accession>
<evidence type="ECO:0000256" key="4">
    <source>
        <dbReference type="ARBA" id="ARBA00022737"/>
    </source>
</evidence>
<dbReference type="SUPFAM" id="SSF48726">
    <property type="entry name" value="Immunoglobulin"/>
    <property type="match status" value="1"/>
</dbReference>
<feature type="domain" description="Ig-like" evidence="8">
    <location>
        <begin position="751"/>
        <end position="829"/>
    </location>
</feature>
<dbReference type="Proteomes" id="UP000078486">
    <property type="component" value="Unassembled WGS sequence"/>
</dbReference>
<dbReference type="NCBIfam" id="NF033679">
    <property type="entry name" value="DNRLRE_dom"/>
    <property type="match status" value="1"/>
</dbReference>
<dbReference type="STRING" id="1184151.AW736_17120"/>
<dbReference type="Pfam" id="PF24517">
    <property type="entry name" value="CBM96"/>
    <property type="match status" value="1"/>
</dbReference>
<evidence type="ECO:0000313" key="9">
    <source>
        <dbReference type="EMBL" id="OAM88552.1"/>
    </source>
</evidence>
<evidence type="ECO:0000256" key="7">
    <source>
        <dbReference type="SAM" id="SignalP"/>
    </source>
</evidence>
<dbReference type="InterPro" id="IPR001258">
    <property type="entry name" value="NHL_repeat"/>
</dbReference>
<feature type="compositionally biased region" description="Polar residues" evidence="6">
    <location>
        <begin position="389"/>
        <end position="406"/>
    </location>
</feature>
<evidence type="ECO:0000256" key="5">
    <source>
        <dbReference type="PROSITE-ProRule" id="PRU00504"/>
    </source>
</evidence>
<feature type="region of interest" description="Disordered" evidence="6">
    <location>
        <begin position="1159"/>
        <end position="1183"/>
    </location>
</feature>
<evidence type="ECO:0000256" key="2">
    <source>
        <dbReference type="ARBA" id="ARBA00022525"/>
    </source>
</evidence>
<dbReference type="RefSeq" id="WP_068771502.1">
    <property type="nucleotide sequence ID" value="NZ_CP109796.1"/>
</dbReference>
<dbReference type="EMBL" id="LRRQ01000127">
    <property type="protein sequence ID" value="OAM88552.1"/>
    <property type="molecule type" value="Genomic_DNA"/>
</dbReference>
<dbReference type="InterPro" id="IPR055372">
    <property type="entry name" value="CBM96"/>
</dbReference>
<dbReference type="SUPFAM" id="SSF101898">
    <property type="entry name" value="NHL repeat"/>
    <property type="match status" value="1"/>
</dbReference>
<keyword evidence="10" id="KW-1185">Reference proteome</keyword>
<dbReference type="GO" id="GO:0005576">
    <property type="term" value="C:extracellular region"/>
    <property type="evidence" value="ECO:0007669"/>
    <property type="project" value="UniProtKB-SubCell"/>
</dbReference>
<evidence type="ECO:0000256" key="6">
    <source>
        <dbReference type="SAM" id="MobiDB-lite"/>
    </source>
</evidence>
<dbReference type="InterPro" id="IPR007110">
    <property type="entry name" value="Ig-like_dom"/>
</dbReference>
<feature type="chain" id="PRO_5008088721" description="Ig-like domain-containing protein" evidence="7">
    <location>
        <begin position="26"/>
        <end position="1204"/>
    </location>
</feature>
<dbReference type="Gene3D" id="2.120.10.30">
    <property type="entry name" value="TolB, C-terminal domain"/>
    <property type="match status" value="3"/>
</dbReference>
<dbReference type="AlphaFoldDB" id="A0A178IEX5"/>
<name>A0A178IEX5_9BACT</name>
<reference evidence="9 10" key="1">
    <citation type="submission" date="2016-01" db="EMBL/GenBank/DDBJ databases">
        <title>High potential of lignocellulose degradation of a new Verrucomicrobia species.</title>
        <authorList>
            <person name="Wang Y."/>
            <person name="Shi Y."/>
            <person name="Qiu Z."/>
            <person name="Liu S."/>
            <person name="Yang H."/>
        </authorList>
    </citation>
    <scope>NUCLEOTIDE SEQUENCE [LARGE SCALE GENOMIC DNA]</scope>
    <source>
        <strain evidence="9 10">TSB47</strain>
    </source>
</reference>
<dbReference type="PANTHER" id="PTHR13833">
    <property type="match status" value="1"/>
</dbReference>
<dbReference type="PROSITE" id="PS50835">
    <property type="entry name" value="IG_LIKE"/>
    <property type="match status" value="1"/>
</dbReference>
<dbReference type="InterPro" id="IPR011042">
    <property type="entry name" value="6-blade_b-propeller_TolB-like"/>
</dbReference>